<feature type="coiled-coil region" evidence="7">
    <location>
        <begin position="194"/>
        <end position="238"/>
    </location>
</feature>
<dbReference type="Proteomes" id="UP000298263">
    <property type="component" value="Unassembled WGS sequence"/>
</dbReference>
<keyword evidence="12" id="KW-1185">Reference proteome</keyword>
<comment type="similarity">
    <text evidence="6">Belongs to the sigma-70 factor family. RpoD/SigA subfamily.</text>
</comment>
<sequence length="590" mass="68560">MENLASLPEVQKIISIGKANREVSYDEINEILPDKILNSEKIDDVFTLLHEMGIEIVEEYSKKSLEESSSLTTTKEESTKETKEKPARKKRESSVSSSSEDPIRLYLKEIGKVSLISGETEVFLAKRIEKGEKIIEETILSSSILRQNFAKLIPKIKSKKIKVYDLVKVDKMYALNQEQADKLEKVFFENMELIQQDEKVLNESQNRIRKYSENSKKFKELKEKIDLSTGKIDEAIRKIGVSQKEIQKISQKIKSMVFRVKEIEKHFLKIKAKYGHDVREIKALNRFIEKNENLDEIEKMMGCDIDEVREVIKDIRNNERKLRRMEQEAGSPVGEIKDWGEKIIKGEREIAQAKRELVRANLRLVVSIAKRYANRGMHFFDLIQEGNIGLIRAVDKFEYKKGYKFSTYATWWIRQAITRAISDQARTIRVPVHMIEQVNKVIRETRLFVQEFGRDPSNDEIAERLGWPVQKVKAVKNVAREPISLEIPVGSEEDSELGDFIEDKEVISPLNSAASSILSEQIRQVLQTLPAREQKVIRMRFGLDDGYAQTLEEVGYQFKVTRERIRQIEAKALRRLRHPSRSKKLKDYID</sequence>
<dbReference type="GO" id="GO:0016987">
    <property type="term" value="F:sigma factor activity"/>
    <property type="evidence" value="ECO:0007669"/>
    <property type="project" value="UniProtKB-UniRule"/>
</dbReference>
<dbReference type="GO" id="GO:0005737">
    <property type="term" value="C:cytoplasm"/>
    <property type="evidence" value="ECO:0007669"/>
    <property type="project" value="UniProtKB-SubCell"/>
</dbReference>
<dbReference type="InterPro" id="IPR013324">
    <property type="entry name" value="RNA_pol_sigma_r3/r4-like"/>
</dbReference>
<name>A0A4Z1ADH1_9LEPT</name>
<evidence type="ECO:0000313" key="12">
    <source>
        <dbReference type="Proteomes" id="UP000298263"/>
    </source>
</evidence>
<dbReference type="InterPro" id="IPR000943">
    <property type="entry name" value="RNA_pol_sigma70"/>
</dbReference>
<evidence type="ECO:0000256" key="3">
    <source>
        <dbReference type="ARBA" id="ARBA00023082"/>
    </source>
</evidence>
<dbReference type="Pfam" id="PF03979">
    <property type="entry name" value="Sigma70_r1_1"/>
    <property type="match status" value="1"/>
</dbReference>
<dbReference type="PANTHER" id="PTHR30603:SF60">
    <property type="entry name" value="RNA POLYMERASE SIGMA FACTOR RPOD"/>
    <property type="match status" value="1"/>
</dbReference>
<dbReference type="EMBL" id="RQGP01000022">
    <property type="protein sequence ID" value="TGL90646.1"/>
    <property type="molecule type" value="Genomic_DNA"/>
</dbReference>
<dbReference type="Gene3D" id="1.10.220.120">
    <property type="entry name" value="Sigma-70 factor, region 1.1"/>
    <property type="match status" value="1"/>
</dbReference>
<dbReference type="Gene3D" id="1.10.10.10">
    <property type="entry name" value="Winged helix-like DNA-binding domain superfamily/Winged helix DNA-binding domain"/>
    <property type="match status" value="2"/>
</dbReference>
<dbReference type="InterPro" id="IPR014284">
    <property type="entry name" value="RNA_pol_sigma-70_dom"/>
</dbReference>
<feature type="DNA-binding region" description="H-T-H motif" evidence="6">
    <location>
        <begin position="551"/>
        <end position="570"/>
    </location>
</feature>
<evidence type="ECO:0000256" key="7">
    <source>
        <dbReference type="SAM" id="Coils"/>
    </source>
</evidence>
<keyword evidence="4 6" id="KW-0238">DNA-binding</keyword>
<dbReference type="GO" id="GO:0003677">
    <property type="term" value="F:DNA binding"/>
    <property type="evidence" value="ECO:0007669"/>
    <property type="project" value="UniProtKB-UniRule"/>
</dbReference>
<feature type="region of interest" description="Sigma-70 factor domain-2" evidence="6">
    <location>
        <begin position="357"/>
        <end position="427"/>
    </location>
</feature>
<dbReference type="SUPFAM" id="SSF88946">
    <property type="entry name" value="Sigma2 domain of RNA polymerase sigma factors"/>
    <property type="match status" value="1"/>
</dbReference>
<keyword evidence="3 6" id="KW-0731">Sigma factor</keyword>
<feature type="region of interest" description="Disordered" evidence="8">
    <location>
        <begin position="66"/>
        <end position="96"/>
    </location>
</feature>
<dbReference type="FunFam" id="1.10.601.10:FF:000001">
    <property type="entry name" value="RNA polymerase sigma factor SigA"/>
    <property type="match status" value="1"/>
</dbReference>
<dbReference type="InterPro" id="IPR042189">
    <property type="entry name" value="RNA_pol_sigma_70_r1_1_sf"/>
</dbReference>
<comment type="function">
    <text evidence="6">Sigma factors are initiation factors that promote the attachment of RNA polymerase to specific initiation sites and are then released. This sigma factor is the primary sigma factor during exponential growth.</text>
</comment>
<evidence type="ECO:0000256" key="6">
    <source>
        <dbReference type="HAMAP-Rule" id="MF_00963"/>
    </source>
</evidence>
<dbReference type="SUPFAM" id="SSF88659">
    <property type="entry name" value="Sigma3 and sigma4 domains of RNA polymerase sigma factors"/>
    <property type="match status" value="2"/>
</dbReference>
<feature type="region of interest" description="Sigma-70 factor domain-3" evidence="6">
    <location>
        <begin position="436"/>
        <end position="512"/>
    </location>
</feature>
<feature type="domain" description="RNA polymerase sigma-70" evidence="10">
    <location>
        <begin position="550"/>
        <end position="576"/>
    </location>
</feature>
<dbReference type="InterPro" id="IPR007627">
    <property type="entry name" value="RNA_pol_sigma70_r2"/>
</dbReference>
<dbReference type="InterPro" id="IPR007127">
    <property type="entry name" value="RNA_pol_sigma_70_r1_1"/>
</dbReference>
<dbReference type="HAMAP" id="MF_00963">
    <property type="entry name" value="Sigma70_RpoD_SigA"/>
    <property type="match status" value="1"/>
</dbReference>
<dbReference type="PROSITE" id="PS00715">
    <property type="entry name" value="SIGMA70_1"/>
    <property type="match status" value="1"/>
</dbReference>
<evidence type="ECO:0000256" key="8">
    <source>
        <dbReference type="SAM" id="MobiDB-lite"/>
    </source>
</evidence>
<dbReference type="Pfam" id="PF00140">
    <property type="entry name" value="Sigma70_r1_2"/>
    <property type="match status" value="1"/>
</dbReference>
<dbReference type="InterPro" id="IPR007624">
    <property type="entry name" value="RNA_pol_sigma70_r3"/>
</dbReference>
<evidence type="ECO:0000256" key="2">
    <source>
        <dbReference type="ARBA" id="ARBA00023015"/>
    </source>
</evidence>
<evidence type="ECO:0000259" key="10">
    <source>
        <dbReference type="PROSITE" id="PS00716"/>
    </source>
</evidence>
<keyword evidence="7" id="KW-0175">Coiled coil</keyword>
<evidence type="ECO:0000259" key="9">
    <source>
        <dbReference type="PROSITE" id="PS00715"/>
    </source>
</evidence>
<dbReference type="NCBIfam" id="TIGR02393">
    <property type="entry name" value="RpoD_Cterm"/>
    <property type="match status" value="1"/>
</dbReference>
<dbReference type="Pfam" id="PF04542">
    <property type="entry name" value="Sigma70_r2"/>
    <property type="match status" value="1"/>
</dbReference>
<keyword evidence="2 6" id="KW-0805">Transcription regulation</keyword>
<dbReference type="Gene3D" id="1.10.601.10">
    <property type="entry name" value="RNA Polymerase Primary Sigma Factor"/>
    <property type="match status" value="1"/>
</dbReference>
<dbReference type="GO" id="GO:0006352">
    <property type="term" value="P:DNA-templated transcription initiation"/>
    <property type="evidence" value="ECO:0007669"/>
    <property type="project" value="UniProtKB-UniRule"/>
</dbReference>
<dbReference type="PROSITE" id="PS00716">
    <property type="entry name" value="SIGMA70_2"/>
    <property type="match status" value="1"/>
</dbReference>
<gene>
    <name evidence="11" type="primary">rpoD</name>
    <name evidence="6" type="synonym">sigA</name>
    <name evidence="11" type="ORF">EHQ69_12015</name>
</gene>
<feature type="compositionally biased region" description="Basic and acidic residues" evidence="8">
    <location>
        <begin position="74"/>
        <end position="85"/>
    </location>
</feature>
<evidence type="ECO:0000256" key="1">
    <source>
        <dbReference type="ARBA" id="ARBA00022490"/>
    </source>
</evidence>
<dbReference type="InterPro" id="IPR012760">
    <property type="entry name" value="RNA_pol_sigma_RpoD_C"/>
</dbReference>
<reference evidence="11" key="1">
    <citation type="journal article" date="2019" name="PLoS Negl. Trop. Dis.">
        <title>Revisiting the worldwide diversity of Leptospira species in the environment.</title>
        <authorList>
            <person name="Vincent A.T."/>
            <person name="Schiettekatte O."/>
            <person name="Bourhy P."/>
            <person name="Veyrier F.J."/>
            <person name="Picardeau M."/>
        </authorList>
    </citation>
    <scope>NUCLEOTIDE SEQUENCE [LARGE SCALE GENOMIC DNA]</scope>
    <source>
        <strain evidence="11">201702422</strain>
    </source>
</reference>
<dbReference type="AlphaFoldDB" id="A0A4Z1ADH1"/>
<keyword evidence="1 6" id="KW-0963">Cytoplasm</keyword>
<dbReference type="InterPro" id="IPR028630">
    <property type="entry name" value="Sigma70_RpoD"/>
</dbReference>
<protein>
    <recommendedName>
        <fullName evidence="6">RNA polymerase sigma factor SigA</fullName>
    </recommendedName>
</protein>
<evidence type="ECO:0000256" key="4">
    <source>
        <dbReference type="ARBA" id="ARBA00023125"/>
    </source>
</evidence>
<evidence type="ECO:0000256" key="5">
    <source>
        <dbReference type="ARBA" id="ARBA00023163"/>
    </source>
</evidence>
<dbReference type="RefSeq" id="WP_135583662.1">
    <property type="nucleotide sequence ID" value="NZ_RQGO01000005.1"/>
</dbReference>
<dbReference type="InterPro" id="IPR036388">
    <property type="entry name" value="WH-like_DNA-bd_sf"/>
</dbReference>
<dbReference type="OrthoDB" id="9809557at2"/>
<feature type="short sequence motif" description="Interaction with polymerase core subunit RpoC" evidence="6">
    <location>
        <begin position="381"/>
        <end position="384"/>
    </location>
</feature>
<comment type="caution">
    <text evidence="11">The sequence shown here is derived from an EMBL/GenBank/DDBJ whole genome shotgun (WGS) entry which is preliminary data.</text>
</comment>
<dbReference type="NCBIfam" id="NF004208">
    <property type="entry name" value="PRK05658.1"/>
    <property type="match status" value="1"/>
</dbReference>
<dbReference type="InterPro" id="IPR009042">
    <property type="entry name" value="RNA_pol_sigma70_r1_2"/>
</dbReference>
<dbReference type="Pfam" id="PF04545">
    <property type="entry name" value="Sigma70_r4"/>
    <property type="match status" value="1"/>
</dbReference>
<dbReference type="CDD" id="cd06171">
    <property type="entry name" value="Sigma70_r4"/>
    <property type="match status" value="1"/>
</dbReference>
<evidence type="ECO:0000313" key="11">
    <source>
        <dbReference type="EMBL" id="TGL90646.1"/>
    </source>
</evidence>
<accession>A0A4Z1ADH1</accession>
<dbReference type="InterPro" id="IPR050239">
    <property type="entry name" value="Sigma-70_RNA_pol_init_factors"/>
</dbReference>
<keyword evidence="5 6" id="KW-0804">Transcription</keyword>
<feature type="region of interest" description="Sigma-70 factor domain-4" evidence="6">
    <location>
        <begin position="525"/>
        <end position="578"/>
    </location>
</feature>
<dbReference type="PRINTS" id="PR00046">
    <property type="entry name" value="SIGMA70FCT"/>
</dbReference>
<dbReference type="Pfam" id="PF04539">
    <property type="entry name" value="Sigma70_r3"/>
    <property type="match status" value="1"/>
</dbReference>
<dbReference type="InterPro" id="IPR007630">
    <property type="entry name" value="RNA_pol_sigma70_r4"/>
</dbReference>
<feature type="domain" description="RNA polymerase sigma-70" evidence="9">
    <location>
        <begin position="381"/>
        <end position="394"/>
    </location>
</feature>
<dbReference type="NCBIfam" id="TIGR02937">
    <property type="entry name" value="sigma70-ECF"/>
    <property type="match status" value="1"/>
</dbReference>
<proteinExistence type="inferred from homology"/>
<dbReference type="PANTHER" id="PTHR30603">
    <property type="entry name" value="RNA POLYMERASE SIGMA FACTOR RPO"/>
    <property type="match status" value="1"/>
</dbReference>
<organism evidence="11 12">
    <name type="scientific">Leptospira congkakensis</name>
    <dbReference type="NCBI Taxonomy" id="2484932"/>
    <lineage>
        <taxon>Bacteria</taxon>
        <taxon>Pseudomonadati</taxon>
        <taxon>Spirochaetota</taxon>
        <taxon>Spirochaetia</taxon>
        <taxon>Leptospirales</taxon>
        <taxon>Leptospiraceae</taxon>
        <taxon>Leptospira</taxon>
    </lineage>
</organism>
<dbReference type="FunFam" id="1.10.10.10:FF:000004">
    <property type="entry name" value="RNA polymerase sigma factor SigA"/>
    <property type="match status" value="1"/>
</dbReference>
<comment type="subunit">
    <text evidence="6">Interacts transiently with the RNA polymerase catalytic core.</text>
</comment>
<dbReference type="InterPro" id="IPR013325">
    <property type="entry name" value="RNA_pol_sigma_r2"/>
</dbReference>
<comment type="subcellular location">
    <subcellularLocation>
        <location evidence="6">Cytoplasm</location>
    </subcellularLocation>
</comment>
<feature type="coiled-coil region" evidence="7">
    <location>
        <begin position="305"/>
        <end position="363"/>
    </location>
</feature>